<keyword evidence="3" id="KW-1185">Reference proteome</keyword>
<evidence type="ECO:0000313" key="3">
    <source>
        <dbReference type="Proteomes" id="UP001244640"/>
    </source>
</evidence>
<protein>
    <submittedName>
        <fullName evidence="2">Tellurite resistance protein TehA-like permease</fullName>
    </submittedName>
</protein>
<dbReference type="EMBL" id="JAUTBA010000001">
    <property type="protein sequence ID" value="MDQ1150186.1"/>
    <property type="molecule type" value="Genomic_DNA"/>
</dbReference>
<keyword evidence="1" id="KW-1133">Transmembrane helix</keyword>
<keyword evidence="1" id="KW-0472">Membrane</keyword>
<accession>A0ABU0U5E6</accession>
<name>A0ABU0U5E6_9SPHI</name>
<proteinExistence type="predicted"/>
<dbReference type="RefSeq" id="WP_307185879.1">
    <property type="nucleotide sequence ID" value="NZ_JAUTBA010000001.1"/>
</dbReference>
<dbReference type="Proteomes" id="UP001244640">
    <property type="component" value="Unassembled WGS sequence"/>
</dbReference>
<comment type="caution">
    <text evidence="2">The sequence shown here is derived from an EMBL/GenBank/DDBJ whole genome shotgun (WGS) entry which is preliminary data.</text>
</comment>
<gene>
    <name evidence="2" type="ORF">QE382_002170</name>
</gene>
<evidence type="ECO:0000256" key="1">
    <source>
        <dbReference type="SAM" id="Phobius"/>
    </source>
</evidence>
<keyword evidence="1" id="KW-0812">Transmembrane</keyword>
<sequence length="60" mass="6889">MNNLSTVIEMQQQQIDAQQVQISYMSNIILIMFIAGCGLILVILCLILYRKDQIQSEDQD</sequence>
<feature type="transmembrane region" description="Helical" evidence="1">
    <location>
        <begin position="28"/>
        <end position="49"/>
    </location>
</feature>
<organism evidence="2 3">
    <name type="scientific">Sphingobacterium zeae</name>
    <dbReference type="NCBI Taxonomy" id="1776859"/>
    <lineage>
        <taxon>Bacteria</taxon>
        <taxon>Pseudomonadati</taxon>
        <taxon>Bacteroidota</taxon>
        <taxon>Sphingobacteriia</taxon>
        <taxon>Sphingobacteriales</taxon>
        <taxon>Sphingobacteriaceae</taxon>
        <taxon>Sphingobacterium</taxon>
    </lineage>
</organism>
<reference evidence="2 3" key="1">
    <citation type="submission" date="2023-07" db="EMBL/GenBank/DDBJ databases">
        <title>Functional and genomic diversity of the sorghum phyllosphere microbiome.</title>
        <authorList>
            <person name="Shade A."/>
        </authorList>
    </citation>
    <scope>NUCLEOTIDE SEQUENCE [LARGE SCALE GENOMIC DNA]</scope>
    <source>
        <strain evidence="2 3">SORGH_AS_0892</strain>
    </source>
</reference>
<evidence type="ECO:0000313" key="2">
    <source>
        <dbReference type="EMBL" id="MDQ1150186.1"/>
    </source>
</evidence>